<proteinExistence type="predicted"/>
<organism evidence="1 2">
    <name type="scientific">Durusdinium trenchii</name>
    <dbReference type="NCBI Taxonomy" id="1381693"/>
    <lineage>
        <taxon>Eukaryota</taxon>
        <taxon>Sar</taxon>
        <taxon>Alveolata</taxon>
        <taxon>Dinophyceae</taxon>
        <taxon>Suessiales</taxon>
        <taxon>Symbiodiniaceae</taxon>
        <taxon>Durusdinium</taxon>
    </lineage>
</organism>
<comment type="caution">
    <text evidence="1">The sequence shown here is derived from an EMBL/GenBank/DDBJ whole genome shotgun (WGS) entry which is preliminary data.</text>
</comment>
<keyword evidence="2" id="KW-1185">Reference proteome</keyword>
<dbReference type="EMBL" id="CAXAMN010008335">
    <property type="protein sequence ID" value="CAK9024754.1"/>
    <property type="molecule type" value="Genomic_DNA"/>
</dbReference>
<name>A0ABP0KDX4_9DINO</name>
<reference evidence="1 2" key="1">
    <citation type="submission" date="2024-02" db="EMBL/GenBank/DDBJ databases">
        <authorList>
            <person name="Chen Y."/>
            <person name="Shah S."/>
            <person name="Dougan E. K."/>
            <person name="Thang M."/>
            <person name="Chan C."/>
        </authorList>
    </citation>
    <scope>NUCLEOTIDE SEQUENCE [LARGE SCALE GENOMIC DNA]</scope>
</reference>
<evidence type="ECO:0000313" key="1">
    <source>
        <dbReference type="EMBL" id="CAK9024754.1"/>
    </source>
</evidence>
<dbReference type="Proteomes" id="UP001642484">
    <property type="component" value="Unassembled WGS sequence"/>
</dbReference>
<gene>
    <name evidence="1" type="ORF">CCMP2556_LOCUS15747</name>
</gene>
<evidence type="ECO:0000313" key="2">
    <source>
        <dbReference type="Proteomes" id="UP001642484"/>
    </source>
</evidence>
<accession>A0ABP0KDX4</accession>
<sequence>MGCAASSSTPLEQMDSEASFDVYTWRHLPRDQMGPPNRKLHEKHRVKLHLFLLEVSDQPQKFSEIVEQRCFGSSLGACTIRLWWSRASTRRVMPRSSIMPIGGRARCPPV</sequence>
<protein>
    <submittedName>
        <fullName evidence="1">Uncharacterized protein</fullName>
    </submittedName>
</protein>